<evidence type="ECO:0008006" key="4">
    <source>
        <dbReference type="Google" id="ProtNLM"/>
    </source>
</evidence>
<organism evidence="2 3">
    <name type="scientific">Corynebacterium lactis RW2-5</name>
    <dbReference type="NCBI Taxonomy" id="1408189"/>
    <lineage>
        <taxon>Bacteria</taxon>
        <taxon>Bacillati</taxon>
        <taxon>Actinomycetota</taxon>
        <taxon>Actinomycetes</taxon>
        <taxon>Mycobacteriales</taxon>
        <taxon>Corynebacteriaceae</taxon>
        <taxon>Corynebacterium</taxon>
    </lineage>
</organism>
<dbReference type="SUPFAM" id="SSF52540">
    <property type="entry name" value="P-loop containing nucleoside triphosphate hydrolases"/>
    <property type="match status" value="1"/>
</dbReference>
<keyword evidence="3" id="KW-1185">Reference proteome</keyword>
<dbReference type="InterPro" id="IPR027417">
    <property type="entry name" value="P-loop_NTPase"/>
</dbReference>
<gene>
    <name evidence="2" type="ORF">CLAC_01060</name>
</gene>
<reference evidence="2 3" key="1">
    <citation type="submission" date="2013-10" db="EMBL/GenBank/DDBJ databases">
        <title>Complete genome sequence of Corynebacterium lactis DSM 45799(T), isolated from raw cow milk.</title>
        <authorList>
            <person name="Ruckert C."/>
            <person name="Albersmeier A."/>
            <person name="Lipski A."/>
            <person name="Kalinowski J."/>
        </authorList>
    </citation>
    <scope>NUCLEOTIDE SEQUENCE [LARGE SCALE GENOMIC DNA]</scope>
    <source>
        <strain evidence="2 3">RW2-5</strain>
    </source>
</reference>
<dbReference type="KEGG" id="clw:CLAC_01060"/>
<dbReference type="STRING" id="1408189.CLAC_01060"/>
<feature type="region of interest" description="Disordered" evidence="1">
    <location>
        <begin position="1"/>
        <end position="21"/>
    </location>
</feature>
<evidence type="ECO:0000313" key="3">
    <source>
        <dbReference type="Proteomes" id="UP000058446"/>
    </source>
</evidence>
<accession>A0A0K2H2V2</accession>
<evidence type="ECO:0000256" key="1">
    <source>
        <dbReference type="SAM" id="MobiDB-lite"/>
    </source>
</evidence>
<dbReference type="Proteomes" id="UP000058446">
    <property type="component" value="Chromosome"/>
</dbReference>
<feature type="compositionally biased region" description="Polar residues" evidence="1">
    <location>
        <begin position="1"/>
        <end position="11"/>
    </location>
</feature>
<proteinExistence type="predicted"/>
<protein>
    <recommendedName>
        <fullName evidence="4">Septum formation initiator</fullName>
    </recommendedName>
</protein>
<name>A0A0K2H2V2_9CORY</name>
<dbReference type="EMBL" id="CP006841">
    <property type="protein sequence ID" value="ALA68364.1"/>
    <property type="molecule type" value="Genomic_DNA"/>
</dbReference>
<dbReference type="PATRIC" id="fig|1408189.4.peg.211"/>
<dbReference type="RefSeq" id="WP_053411335.1">
    <property type="nucleotide sequence ID" value="NZ_CP006841.1"/>
</dbReference>
<dbReference type="AlphaFoldDB" id="A0A0K2H2V2"/>
<dbReference type="Gene3D" id="3.40.50.300">
    <property type="entry name" value="P-loop containing nucleotide triphosphate hydrolases"/>
    <property type="match status" value="1"/>
</dbReference>
<evidence type="ECO:0000313" key="2">
    <source>
        <dbReference type="EMBL" id="ALA68364.1"/>
    </source>
</evidence>
<sequence length="411" mass="42661">MAIEHFQNSPARTAHHIAPHNTTSSQAPVVIACEDASLADEVSLIVAAAGRPSIHASATNASSRARPGSALWRRAPAVFVDLAAARLLEGDLASSGAMFLVRADLQEEDPQLQQRLRPDFSVRLPADNLEVIQALGRWEEGLESPDYSGREESPAAVVGGVGKRNGYCAALTPAVGGAGASVLAAAVAQVLSRDGRTCLVDADEFSGGADLLLGMESAEGLRWQDFAVGEGRLDGAALFEALPAAPSSPLLKVLTSSRARGLSGASRPGPAQVLETVKSLIAAEIAVVVDVPRGAEWMCSVGPIADDFVIVVPTSVRGIAAAGRLAEQCEETGLAPVAAVRQTRHRDISAEEVEFALNVPIVGEVEYLKSLGRDIDVGGLGGGSVSRIARCMEDLLSRANIADNGGLRAYG</sequence>